<evidence type="ECO:0008006" key="5">
    <source>
        <dbReference type="Google" id="ProtNLM"/>
    </source>
</evidence>
<gene>
    <name evidence="3" type="ORF">BWD14_13705</name>
</gene>
<dbReference type="Pfam" id="PF13855">
    <property type="entry name" value="LRR_8"/>
    <property type="match status" value="1"/>
</dbReference>
<protein>
    <recommendedName>
        <fullName evidence="5">Leucine rich repeat protein</fullName>
    </recommendedName>
</protein>
<reference evidence="3 4" key="1">
    <citation type="submission" date="2017-01" db="EMBL/GenBank/DDBJ databases">
        <title>Comparative genomic analysis of Brazilian Leptospira santarosai.</title>
        <authorList>
            <person name="Moreno L.Z."/>
            <person name="Miraglia F."/>
            <person name="Kremer F.S."/>
            <person name="Eslabao M.R."/>
            <person name="Lilenbaum W."/>
            <person name="Dellagostin O.A."/>
            <person name="Moreno A.M."/>
        </authorList>
    </citation>
    <scope>NUCLEOTIDE SEQUENCE [LARGE SCALE GENOMIC DNA]</scope>
    <source>
        <strain evidence="3 4">M52/8-19</strain>
    </source>
</reference>
<evidence type="ECO:0000256" key="2">
    <source>
        <dbReference type="ARBA" id="ARBA00022737"/>
    </source>
</evidence>
<keyword evidence="1" id="KW-0433">Leucine-rich repeat</keyword>
<dbReference type="PANTHER" id="PTHR48051">
    <property type="match status" value="1"/>
</dbReference>
<dbReference type="PROSITE" id="PS51450">
    <property type="entry name" value="LRR"/>
    <property type="match status" value="1"/>
</dbReference>
<dbReference type="PANTHER" id="PTHR48051:SF39">
    <property type="entry name" value="P53-INDUCED DEATH DOMAIN PROTEIN 1"/>
    <property type="match status" value="1"/>
</dbReference>
<keyword evidence="2" id="KW-0677">Repeat</keyword>
<evidence type="ECO:0000313" key="3">
    <source>
        <dbReference type="EMBL" id="ONF92275.1"/>
    </source>
</evidence>
<dbReference type="InterPro" id="IPR003591">
    <property type="entry name" value="Leu-rich_rpt_typical-subtyp"/>
</dbReference>
<name>A0AB73MXN5_9LEPT</name>
<evidence type="ECO:0000256" key="1">
    <source>
        <dbReference type="ARBA" id="ARBA00022614"/>
    </source>
</evidence>
<organism evidence="3 4">
    <name type="scientific">Leptospira santarosai</name>
    <dbReference type="NCBI Taxonomy" id="28183"/>
    <lineage>
        <taxon>Bacteria</taxon>
        <taxon>Pseudomonadati</taxon>
        <taxon>Spirochaetota</taxon>
        <taxon>Spirochaetia</taxon>
        <taxon>Leptospirales</taxon>
        <taxon>Leptospiraceae</taxon>
        <taxon>Leptospira</taxon>
    </lineage>
</organism>
<dbReference type="AlphaFoldDB" id="A0AB73MXN5"/>
<dbReference type="SMART" id="SM00369">
    <property type="entry name" value="LRR_TYP"/>
    <property type="match status" value="1"/>
</dbReference>
<sequence length="123" mass="14622">MSIRFRKVGMCLLLFYFFSTEVKSQNEKAEEKIYRDLREAFQNPSDVHILSLSNQEIKSLPRQIANLKNLRELDLGYNQLTTLPKEIGKLQCLYDLDLKENPLSVYEKKRIQKWFPAFDVDFE</sequence>
<dbReference type="EMBL" id="MTSU01000013">
    <property type="protein sequence ID" value="ONF92275.1"/>
    <property type="molecule type" value="Genomic_DNA"/>
</dbReference>
<dbReference type="Gene3D" id="3.80.10.10">
    <property type="entry name" value="Ribonuclease Inhibitor"/>
    <property type="match status" value="1"/>
</dbReference>
<proteinExistence type="predicted"/>
<dbReference type="InterPro" id="IPR001611">
    <property type="entry name" value="Leu-rich_rpt"/>
</dbReference>
<dbReference type="InterPro" id="IPR032675">
    <property type="entry name" value="LRR_dom_sf"/>
</dbReference>
<comment type="caution">
    <text evidence="3">The sequence shown here is derived from an EMBL/GenBank/DDBJ whole genome shotgun (WGS) entry which is preliminary data.</text>
</comment>
<accession>A0AB73MXN5</accession>
<evidence type="ECO:0000313" key="4">
    <source>
        <dbReference type="Proteomes" id="UP000189337"/>
    </source>
</evidence>
<dbReference type="SUPFAM" id="SSF52075">
    <property type="entry name" value="Outer arm dynein light chain 1"/>
    <property type="match status" value="1"/>
</dbReference>
<dbReference type="Proteomes" id="UP000189337">
    <property type="component" value="Unassembled WGS sequence"/>
</dbReference>
<dbReference type="GO" id="GO:0005737">
    <property type="term" value="C:cytoplasm"/>
    <property type="evidence" value="ECO:0007669"/>
    <property type="project" value="TreeGrafter"/>
</dbReference>
<dbReference type="InterPro" id="IPR050216">
    <property type="entry name" value="LRR_domain-containing"/>
</dbReference>